<dbReference type="InterPro" id="IPR036922">
    <property type="entry name" value="Rieske_2Fe-2S_sf"/>
</dbReference>
<dbReference type="PANTHER" id="PTHR13847:SF274">
    <property type="entry name" value="RIESKE 2FE-2S IRON-SULFUR PROTEIN YHFW-RELATED"/>
    <property type="match status" value="1"/>
</dbReference>
<gene>
    <name evidence="7" type="ORF">EK386_04525</name>
</gene>
<evidence type="ECO:0000256" key="1">
    <source>
        <dbReference type="ARBA" id="ARBA00022714"/>
    </source>
</evidence>
<protein>
    <submittedName>
        <fullName evidence="7">FAD-dependent oxidoreductase</fullName>
    </submittedName>
</protein>
<dbReference type="InterPro" id="IPR038010">
    <property type="entry name" value="YhfW_C"/>
</dbReference>
<dbReference type="InterPro" id="IPR005805">
    <property type="entry name" value="Rieske_Fe-S_prot_C"/>
</dbReference>
<dbReference type="InterPro" id="IPR036188">
    <property type="entry name" value="FAD/NAD-bd_sf"/>
</dbReference>
<evidence type="ECO:0000259" key="6">
    <source>
        <dbReference type="PROSITE" id="PS51296"/>
    </source>
</evidence>
<feature type="domain" description="Rieske" evidence="6">
    <location>
        <begin position="427"/>
        <end position="521"/>
    </location>
</feature>
<dbReference type="CDD" id="cd03477">
    <property type="entry name" value="Rieske_YhfW_C"/>
    <property type="match status" value="1"/>
</dbReference>
<dbReference type="Pfam" id="PF01266">
    <property type="entry name" value="DAO"/>
    <property type="match status" value="1"/>
</dbReference>
<keyword evidence="8" id="KW-1185">Reference proteome</keyword>
<comment type="caution">
    <text evidence="7">The sequence shown here is derived from an EMBL/GenBank/DDBJ whole genome shotgun (WGS) entry which is preliminary data.</text>
</comment>
<sequence>MSQHNQGEGKLPQNPEPYWREFIDLPEFPQLNEDIDVDVVIVGGGITGLTSAYLLVNEGLKVAVLEADKLLNGTTGHTTAKITAQHDLIYDEFLHNFGRSKARLYYEANTDALNFIRKTVEEHQIDCDLQEEDAYIYATTDDYASKLEKEAKAYETIGIDGELVDSIPFNIDIKKALIMKNQAQFHPIKYLAHLIDIIKEKGGLIFEQTTAVNVETGEQPTVLTREGQRVTGNYVLSCSHFPFYEGLGLFSTRMYADRSYIIAVKTKEQYPGGMYISADQPTRSLRSTSINNEEMILIGGESHKTGQGMDTMEHYKALETFGEQVFGLEEIAYRWSAQDLVTLDKIPYIGEITSGQRNILVATGYRKWGMTNGTAAALLFKDIIKGEKNTYQSLYSPGRFYAHPSLKNFLVSNADVVKHLIKGKIETSDKNIDNLANDEGAVITVNGHRKGAYKDEEGNVHIVDTTCTHIGCEVEWNSGERSWDCPCHGSRFSYTGEVLEGPAEKPLQKYDYTMLDNLTSEDSGY</sequence>
<dbReference type="GO" id="GO:0004497">
    <property type="term" value="F:monooxygenase activity"/>
    <property type="evidence" value="ECO:0007669"/>
    <property type="project" value="UniProtKB-ARBA"/>
</dbReference>
<accession>A0A432LGS8</accession>
<dbReference type="SUPFAM" id="SSF51971">
    <property type="entry name" value="Nucleotide-binding domain"/>
    <property type="match status" value="1"/>
</dbReference>
<keyword evidence="3" id="KW-0408">Iron</keyword>
<keyword evidence="1" id="KW-0001">2Fe-2S</keyword>
<evidence type="ECO:0000256" key="5">
    <source>
        <dbReference type="ARBA" id="ARBA00023157"/>
    </source>
</evidence>
<dbReference type="GO" id="GO:0016705">
    <property type="term" value="F:oxidoreductase activity, acting on paired donors, with incorporation or reduction of molecular oxygen"/>
    <property type="evidence" value="ECO:0007669"/>
    <property type="project" value="UniProtKB-ARBA"/>
</dbReference>
<dbReference type="InterPro" id="IPR017941">
    <property type="entry name" value="Rieske_2Fe-2S"/>
</dbReference>
<keyword evidence="2" id="KW-0479">Metal-binding</keyword>
<dbReference type="PRINTS" id="PR00162">
    <property type="entry name" value="RIESKE"/>
</dbReference>
<keyword evidence="5" id="KW-1015">Disulfide bond</keyword>
<dbReference type="Gene3D" id="3.50.50.60">
    <property type="entry name" value="FAD/NAD(P)-binding domain"/>
    <property type="match status" value="1"/>
</dbReference>
<dbReference type="RefSeq" id="WP_126657835.1">
    <property type="nucleotide sequence ID" value="NZ_RYYR01000004.1"/>
</dbReference>
<dbReference type="SUPFAM" id="SSF50022">
    <property type="entry name" value="ISP domain"/>
    <property type="match status" value="1"/>
</dbReference>
<dbReference type="EMBL" id="RYYR01000004">
    <property type="protein sequence ID" value="RUL55595.1"/>
    <property type="molecule type" value="Genomic_DNA"/>
</dbReference>
<evidence type="ECO:0000313" key="7">
    <source>
        <dbReference type="EMBL" id="RUL55595.1"/>
    </source>
</evidence>
<evidence type="ECO:0000313" key="8">
    <source>
        <dbReference type="Proteomes" id="UP000287910"/>
    </source>
</evidence>
<dbReference type="GO" id="GO:0005737">
    <property type="term" value="C:cytoplasm"/>
    <property type="evidence" value="ECO:0007669"/>
    <property type="project" value="TreeGrafter"/>
</dbReference>
<proteinExistence type="predicted"/>
<dbReference type="GO" id="GO:0046872">
    <property type="term" value="F:metal ion binding"/>
    <property type="evidence" value="ECO:0007669"/>
    <property type="project" value="UniProtKB-KW"/>
</dbReference>
<dbReference type="FunFam" id="2.102.10.10:FF:000014">
    <property type="entry name" value="Oxidoreductase, FAD dependent"/>
    <property type="match status" value="1"/>
</dbReference>
<reference evidence="7 8" key="1">
    <citation type="submission" date="2018-12" db="EMBL/GenBank/DDBJ databases">
        <title>Lysinibacillus antri sp. nov., isolated from a cave soil.</title>
        <authorList>
            <person name="Narsing Rao M.P."/>
            <person name="Zhang H."/>
            <person name="Dong Z.-Y."/>
            <person name="Niu X.-K."/>
            <person name="Zhang K."/>
            <person name="Fang B.-Z."/>
            <person name="Kang Y.-Q."/>
            <person name="Xiao M."/>
            <person name="Li W.-J."/>
        </authorList>
    </citation>
    <scope>NUCLEOTIDE SEQUENCE [LARGE SCALE GENOMIC DNA]</scope>
    <source>
        <strain evidence="7 8">SYSU K30002</strain>
    </source>
</reference>
<evidence type="ECO:0000256" key="3">
    <source>
        <dbReference type="ARBA" id="ARBA00023004"/>
    </source>
</evidence>
<keyword evidence="4" id="KW-0411">Iron-sulfur</keyword>
<evidence type="ECO:0000256" key="2">
    <source>
        <dbReference type="ARBA" id="ARBA00022723"/>
    </source>
</evidence>
<dbReference type="GO" id="GO:0016020">
    <property type="term" value="C:membrane"/>
    <property type="evidence" value="ECO:0007669"/>
    <property type="project" value="InterPro"/>
</dbReference>
<dbReference type="Pfam" id="PF00355">
    <property type="entry name" value="Rieske"/>
    <property type="match status" value="1"/>
</dbReference>
<dbReference type="Gene3D" id="3.30.9.10">
    <property type="entry name" value="D-Amino Acid Oxidase, subunit A, domain 2"/>
    <property type="match status" value="1"/>
</dbReference>
<dbReference type="PANTHER" id="PTHR13847">
    <property type="entry name" value="SARCOSINE DEHYDROGENASE-RELATED"/>
    <property type="match status" value="1"/>
</dbReference>
<organism evidence="7 8">
    <name type="scientific">Lysinibacillus antri</name>
    <dbReference type="NCBI Taxonomy" id="2498145"/>
    <lineage>
        <taxon>Bacteria</taxon>
        <taxon>Bacillati</taxon>
        <taxon>Bacillota</taxon>
        <taxon>Bacilli</taxon>
        <taxon>Bacillales</taxon>
        <taxon>Bacillaceae</taxon>
        <taxon>Lysinibacillus</taxon>
    </lineage>
</organism>
<name>A0A432LGS8_9BACI</name>
<dbReference type="InterPro" id="IPR006076">
    <property type="entry name" value="FAD-dep_OxRdtase"/>
</dbReference>
<dbReference type="PROSITE" id="PS51296">
    <property type="entry name" value="RIESKE"/>
    <property type="match status" value="1"/>
</dbReference>
<dbReference type="Proteomes" id="UP000287910">
    <property type="component" value="Unassembled WGS sequence"/>
</dbReference>
<dbReference type="Gene3D" id="2.102.10.10">
    <property type="entry name" value="Rieske [2Fe-2S] iron-sulphur domain"/>
    <property type="match status" value="1"/>
</dbReference>
<evidence type="ECO:0000256" key="4">
    <source>
        <dbReference type="ARBA" id="ARBA00023014"/>
    </source>
</evidence>
<dbReference type="AlphaFoldDB" id="A0A432LGS8"/>
<dbReference type="GO" id="GO:0051537">
    <property type="term" value="F:2 iron, 2 sulfur cluster binding"/>
    <property type="evidence" value="ECO:0007669"/>
    <property type="project" value="UniProtKB-KW"/>
</dbReference>